<gene>
    <name evidence="6" type="primary">cpdB_1</name>
    <name evidence="7" type="ORF">EV689_10548</name>
    <name evidence="6" type="ORF">NCTC11188_00534</name>
</gene>
<dbReference type="Proteomes" id="UP000255113">
    <property type="component" value="Unassembled WGS sequence"/>
</dbReference>
<dbReference type="PRINTS" id="PR01607">
    <property type="entry name" value="APYRASEFAMLY"/>
</dbReference>
<dbReference type="EC" id="3.1.3.6" evidence="6"/>
<dbReference type="InterPro" id="IPR006146">
    <property type="entry name" value="5'-Nucleotdase_CS"/>
</dbReference>
<dbReference type="EMBL" id="UGSQ01000003">
    <property type="protein sequence ID" value="SUB26196.1"/>
    <property type="molecule type" value="Genomic_DNA"/>
</dbReference>
<dbReference type="EMBL" id="SNXJ01000005">
    <property type="protein sequence ID" value="TDP28506.1"/>
    <property type="molecule type" value="Genomic_DNA"/>
</dbReference>
<feature type="domain" description="Calcineurin-like phosphoesterase" evidence="4">
    <location>
        <begin position="42"/>
        <end position="266"/>
    </location>
</feature>
<evidence type="ECO:0000313" key="9">
    <source>
        <dbReference type="Proteomes" id="UP000294683"/>
    </source>
</evidence>
<keyword evidence="9" id="KW-1185">Reference proteome</keyword>
<name>A0A379AV34_AVIGA</name>
<sequence length="570" mass="64401">MFYKTSISFNPFYVVGGTVKKLFMTILALSSISITVAKEVNIKILGTSDVHGRVVPWSYGADIADPSGSYAQISTYVNEVRKNNPNVVLVDIGDAIQDNQVEVFAKTAEHYKNNPIPKILNQMKYDIFILGNHEFNFGMTALDEILKDMQAQKLTANFYYKDGRRYLKPTTIIKKDGVKIGVIGLTTPMSATFELDTGYLDQMTFTSPIEETKKQIIQLKQKGVDAIVVLAHMGIENENNIPDTGVADLVNAVDGIDVIIAGHMHKNIPSVTIKDTLITEPHRYGTVVSEVDLTFDVENNQVKLINKTAKTVPVKDLQADEEIIKIYQPYHDELRRLNNVIIGKTENTMVPQGENHGVSFAFSQDTGLSSFIHDVEQYYSQADVVSFAFDHQKVRLEKGDIKKKDIIYNYRYAGGDVSVYEMTGKQLKQYMEWSADYFDTLEPEDNTYRYNAKRAKSKYVTFDLFGGVSYQIDLRNPQGHKIVNLRLADGRPVTDDMKLKVGMNSYRFGQLIKKGGIFDGQQIPLLWESKVALGQENGTIQNMMMNYIREVKKGKIEGKSHNRWKIIGLD</sequence>
<dbReference type="InterPro" id="IPR004843">
    <property type="entry name" value="Calcineurin-like_PHP"/>
</dbReference>
<dbReference type="SUPFAM" id="SSF55816">
    <property type="entry name" value="5'-nucleotidase (syn. UDP-sugar hydrolase), C-terminal domain"/>
    <property type="match status" value="1"/>
</dbReference>
<protein>
    <submittedName>
        <fullName evidence="6">2',3'-cyclic-nucleotide 2'-phosphodiesterase/3'-nucleotidase</fullName>
        <ecNumber evidence="6">3.1.3.6</ecNumber>
    </submittedName>
</protein>
<dbReference type="PROSITE" id="PS00786">
    <property type="entry name" value="5_NUCLEOTIDASE_2"/>
    <property type="match status" value="1"/>
</dbReference>
<dbReference type="InterPro" id="IPR036907">
    <property type="entry name" value="5'-Nucleotdase_C_sf"/>
</dbReference>
<evidence type="ECO:0000313" key="6">
    <source>
        <dbReference type="EMBL" id="SUB26196.1"/>
    </source>
</evidence>
<dbReference type="InterPro" id="IPR006179">
    <property type="entry name" value="5_nucleotidase/apyrase"/>
</dbReference>
<comment type="similarity">
    <text evidence="1 3">Belongs to the 5'-nucleotidase family.</text>
</comment>
<keyword evidence="3" id="KW-0547">Nucleotide-binding</keyword>
<evidence type="ECO:0000313" key="7">
    <source>
        <dbReference type="EMBL" id="TDP28506.1"/>
    </source>
</evidence>
<dbReference type="GO" id="GO:0009166">
    <property type="term" value="P:nucleotide catabolic process"/>
    <property type="evidence" value="ECO:0007669"/>
    <property type="project" value="InterPro"/>
</dbReference>
<dbReference type="SUPFAM" id="SSF56300">
    <property type="entry name" value="Metallo-dependent phosphatases"/>
    <property type="match status" value="1"/>
</dbReference>
<evidence type="ECO:0000256" key="1">
    <source>
        <dbReference type="ARBA" id="ARBA00006654"/>
    </source>
</evidence>
<organism evidence="6 8">
    <name type="scientific">Avibacterium gallinarum</name>
    <name type="common">Pasteurella gallinarum</name>
    <dbReference type="NCBI Taxonomy" id="755"/>
    <lineage>
        <taxon>Bacteria</taxon>
        <taxon>Pseudomonadati</taxon>
        <taxon>Pseudomonadota</taxon>
        <taxon>Gammaproteobacteria</taxon>
        <taxon>Pasteurellales</taxon>
        <taxon>Pasteurellaceae</taxon>
        <taxon>Avibacterium</taxon>
    </lineage>
</organism>
<evidence type="ECO:0000259" key="4">
    <source>
        <dbReference type="Pfam" id="PF00149"/>
    </source>
</evidence>
<dbReference type="InterPro" id="IPR008334">
    <property type="entry name" value="5'-Nucleotdase_C"/>
</dbReference>
<dbReference type="Proteomes" id="UP000294683">
    <property type="component" value="Unassembled WGS sequence"/>
</dbReference>
<dbReference type="PANTHER" id="PTHR11575:SF6">
    <property type="entry name" value="2',3'-CYCLIC-NUCLEOTIDE 2'-PHOSPHODIESTERASE_3'-NUCLEOTIDASE"/>
    <property type="match status" value="1"/>
</dbReference>
<dbReference type="GO" id="GO:0008254">
    <property type="term" value="F:3'-nucleotidase activity"/>
    <property type="evidence" value="ECO:0007669"/>
    <property type="project" value="UniProtKB-EC"/>
</dbReference>
<dbReference type="Pfam" id="PF02872">
    <property type="entry name" value="5_nucleotid_C"/>
    <property type="match status" value="1"/>
</dbReference>
<reference evidence="7 9" key="2">
    <citation type="submission" date="2019-03" db="EMBL/GenBank/DDBJ databases">
        <title>Genomic Encyclopedia of Type Strains, Phase IV (KMG-IV): sequencing the most valuable type-strain genomes for metagenomic binning, comparative biology and taxonomic classification.</title>
        <authorList>
            <person name="Goeker M."/>
        </authorList>
    </citation>
    <scope>NUCLEOTIDE SEQUENCE [LARGE SCALE GENOMIC DNA]</scope>
    <source>
        <strain evidence="7 9">DSM 17481</strain>
    </source>
</reference>
<dbReference type="InterPro" id="IPR029052">
    <property type="entry name" value="Metallo-depent_PP-like"/>
</dbReference>
<accession>A0A379AV34</accession>
<dbReference type="Pfam" id="PF00149">
    <property type="entry name" value="Metallophos"/>
    <property type="match status" value="1"/>
</dbReference>
<dbReference type="GO" id="GO:0030288">
    <property type="term" value="C:outer membrane-bounded periplasmic space"/>
    <property type="evidence" value="ECO:0007669"/>
    <property type="project" value="TreeGrafter"/>
</dbReference>
<dbReference type="PANTHER" id="PTHR11575">
    <property type="entry name" value="5'-NUCLEOTIDASE-RELATED"/>
    <property type="match status" value="1"/>
</dbReference>
<dbReference type="Gene3D" id="3.60.21.10">
    <property type="match status" value="1"/>
</dbReference>
<dbReference type="AlphaFoldDB" id="A0A379AV34"/>
<evidence type="ECO:0000313" key="8">
    <source>
        <dbReference type="Proteomes" id="UP000255113"/>
    </source>
</evidence>
<evidence type="ECO:0000256" key="3">
    <source>
        <dbReference type="RuleBase" id="RU362119"/>
    </source>
</evidence>
<feature type="domain" description="5'-Nucleotidase C-terminal" evidence="5">
    <location>
        <begin position="357"/>
        <end position="508"/>
    </location>
</feature>
<evidence type="ECO:0000259" key="5">
    <source>
        <dbReference type="Pfam" id="PF02872"/>
    </source>
</evidence>
<proteinExistence type="inferred from homology"/>
<reference evidence="6 8" key="1">
    <citation type="submission" date="2018-06" db="EMBL/GenBank/DDBJ databases">
        <authorList>
            <consortium name="Pathogen Informatics"/>
            <person name="Doyle S."/>
        </authorList>
    </citation>
    <scope>NUCLEOTIDE SEQUENCE [LARGE SCALE GENOMIC DNA]</scope>
    <source>
        <strain evidence="6 8">NCTC11188</strain>
    </source>
</reference>
<dbReference type="GO" id="GO:0000166">
    <property type="term" value="F:nucleotide binding"/>
    <property type="evidence" value="ECO:0007669"/>
    <property type="project" value="UniProtKB-KW"/>
</dbReference>
<dbReference type="GO" id="GO:0046872">
    <property type="term" value="F:metal ion binding"/>
    <property type="evidence" value="ECO:0007669"/>
    <property type="project" value="InterPro"/>
</dbReference>
<keyword evidence="2" id="KW-0732">Signal</keyword>
<keyword evidence="3 6" id="KW-0378">Hydrolase</keyword>
<evidence type="ECO:0000256" key="2">
    <source>
        <dbReference type="ARBA" id="ARBA00022729"/>
    </source>
</evidence>
<dbReference type="Gene3D" id="3.90.780.10">
    <property type="entry name" value="5'-Nucleotidase, C-terminal domain"/>
    <property type="match status" value="1"/>
</dbReference>